<name>D8UGR2_VOLCA</name>
<dbReference type="Proteomes" id="UP000001058">
    <property type="component" value="Unassembled WGS sequence"/>
</dbReference>
<evidence type="ECO:0000256" key="2">
    <source>
        <dbReference type="SAM" id="Phobius"/>
    </source>
</evidence>
<dbReference type="GO" id="GO:0006508">
    <property type="term" value="P:proteolysis"/>
    <property type="evidence" value="ECO:0007669"/>
    <property type="project" value="TreeGrafter"/>
</dbReference>
<dbReference type="GO" id="GO:0008270">
    <property type="term" value="F:zinc ion binding"/>
    <property type="evidence" value="ECO:0007669"/>
    <property type="project" value="TreeGrafter"/>
</dbReference>
<dbReference type="GO" id="GO:0070006">
    <property type="term" value="F:metalloaminopeptidase activity"/>
    <property type="evidence" value="ECO:0007669"/>
    <property type="project" value="TreeGrafter"/>
</dbReference>
<dbReference type="GeneID" id="9622952"/>
<evidence type="ECO:0000313" key="5">
    <source>
        <dbReference type="Proteomes" id="UP000001058"/>
    </source>
</evidence>
<keyword evidence="2" id="KW-0472">Membrane</keyword>
<feature type="region of interest" description="Disordered" evidence="1">
    <location>
        <begin position="398"/>
        <end position="428"/>
    </location>
</feature>
<dbReference type="GO" id="GO:0005737">
    <property type="term" value="C:cytoplasm"/>
    <property type="evidence" value="ECO:0007669"/>
    <property type="project" value="TreeGrafter"/>
</dbReference>
<accession>D8UGR2</accession>
<dbReference type="GO" id="GO:0042277">
    <property type="term" value="F:peptide binding"/>
    <property type="evidence" value="ECO:0007669"/>
    <property type="project" value="TreeGrafter"/>
</dbReference>
<dbReference type="Gene3D" id="3.30.2010.30">
    <property type="match status" value="1"/>
</dbReference>
<feature type="region of interest" description="Disordered" evidence="1">
    <location>
        <begin position="165"/>
        <end position="195"/>
    </location>
</feature>
<keyword evidence="5" id="KW-1185">Reference proteome</keyword>
<dbReference type="SUPFAM" id="SSF55486">
    <property type="entry name" value="Metalloproteases ('zincins'), catalytic domain"/>
    <property type="match status" value="1"/>
</dbReference>
<feature type="transmembrane region" description="Helical" evidence="2">
    <location>
        <begin position="60"/>
        <end position="84"/>
    </location>
</feature>
<dbReference type="RefSeq" id="XP_002957856.1">
    <property type="nucleotide sequence ID" value="XM_002957810.1"/>
</dbReference>
<dbReference type="GO" id="GO:0005615">
    <property type="term" value="C:extracellular space"/>
    <property type="evidence" value="ECO:0007669"/>
    <property type="project" value="TreeGrafter"/>
</dbReference>
<dbReference type="OrthoDB" id="538520at2759"/>
<dbReference type="SUPFAM" id="SSF63737">
    <property type="entry name" value="Leukotriene A4 hydrolase N-terminal domain"/>
    <property type="match status" value="1"/>
</dbReference>
<dbReference type="eggNOG" id="KOG1046">
    <property type="taxonomic scope" value="Eukaryota"/>
</dbReference>
<gene>
    <name evidence="4" type="ORF">VOLCADRAFT_98977</name>
</gene>
<dbReference type="EMBL" id="GL378401">
    <property type="protein sequence ID" value="EFJ41093.1"/>
    <property type="molecule type" value="Genomic_DNA"/>
</dbReference>
<reference evidence="4 5" key="1">
    <citation type="journal article" date="2010" name="Science">
        <title>Genomic analysis of organismal complexity in the multicellular green alga Volvox carteri.</title>
        <authorList>
            <person name="Prochnik S.E."/>
            <person name="Umen J."/>
            <person name="Nedelcu A.M."/>
            <person name="Hallmann A."/>
            <person name="Miller S.M."/>
            <person name="Nishii I."/>
            <person name="Ferris P."/>
            <person name="Kuo A."/>
            <person name="Mitros T."/>
            <person name="Fritz-Laylin L.K."/>
            <person name="Hellsten U."/>
            <person name="Chapman J."/>
            <person name="Simakov O."/>
            <person name="Rensing S.A."/>
            <person name="Terry A."/>
            <person name="Pangilinan J."/>
            <person name="Kapitonov V."/>
            <person name="Jurka J."/>
            <person name="Salamov A."/>
            <person name="Shapiro H."/>
            <person name="Schmutz J."/>
            <person name="Grimwood J."/>
            <person name="Lindquist E."/>
            <person name="Lucas S."/>
            <person name="Grigoriev I.V."/>
            <person name="Schmitt R."/>
            <person name="Kirk D."/>
            <person name="Rokhsar D.S."/>
        </authorList>
    </citation>
    <scope>NUCLEOTIDE SEQUENCE [LARGE SCALE GENOMIC DNA]</scope>
    <source>
        <strain evidence="5">f. Nagariensis / Eve</strain>
    </source>
</reference>
<dbReference type="PANTHER" id="PTHR11533:SF299">
    <property type="entry name" value="AMINOPEPTIDASE"/>
    <property type="match status" value="1"/>
</dbReference>
<dbReference type="InParanoid" id="D8UGR2"/>
<evidence type="ECO:0000256" key="1">
    <source>
        <dbReference type="SAM" id="MobiDB-lite"/>
    </source>
</evidence>
<dbReference type="STRING" id="3068.D8UGR2"/>
<feature type="compositionally biased region" description="Pro residues" evidence="1">
    <location>
        <begin position="404"/>
        <end position="417"/>
    </location>
</feature>
<dbReference type="GO" id="GO:0043171">
    <property type="term" value="P:peptide catabolic process"/>
    <property type="evidence" value="ECO:0007669"/>
    <property type="project" value="TreeGrafter"/>
</dbReference>
<protein>
    <recommendedName>
        <fullName evidence="3">Aminopeptidase N-like N-terminal domain-containing protein</fullName>
    </recommendedName>
</protein>
<dbReference type="KEGG" id="vcn:VOLCADRAFT_98977"/>
<dbReference type="GO" id="GO:0016020">
    <property type="term" value="C:membrane"/>
    <property type="evidence" value="ECO:0007669"/>
    <property type="project" value="TreeGrafter"/>
</dbReference>
<keyword evidence="2" id="KW-0812">Transmembrane</keyword>
<evidence type="ECO:0000313" key="4">
    <source>
        <dbReference type="EMBL" id="EFJ41093.1"/>
    </source>
</evidence>
<dbReference type="InterPro" id="IPR050344">
    <property type="entry name" value="Peptidase_M1_aminopeptidases"/>
</dbReference>
<dbReference type="InterPro" id="IPR042097">
    <property type="entry name" value="Aminopeptidase_N-like_N_sf"/>
</dbReference>
<keyword evidence="2" id="KW-1133">Transmembrane helix</keyword>
<feature type="domain" description="Aminopeptidase N-like N-terminal" evidence="3">
    <location>
        <begin position="219"/>
        <end position="333"/>
    </location>
</feature>
<dbReference type="Gene3D" id="1.10.390.10">
    <property type="entry name" value="Neutral Protease Domain 2"/>
    <property type="match status" value="1"/>
</dbReference>
<dbReference type="InterPro" id="IPR027268">
    <property type="entry name" value="Peptidase_M4/M1_CTD_sf"/>
</dbReference>
<proteinExistence type="predicted"/>
<dbReference type="InterPro" id="IPR045357">
    <property type="entry name" value="Aminopeptidase_N-like_N"/>
</dbReference>
<sequence>MSSGGAPGDWYDTQYDTYTDKFADGDGTRLLASSGISAGGKGAGGGGGGRMERLSDYLAVRWKVVVLAWLAVAVVGIASFPGFLSSSSLPADPRAVPQSYQLHLSLPAYGAFTTPTPASGTAPSPPPPTFSAVASLQLLVTGAPTSCLVLHAANLNISRLDVEQLGSSGSSGRENEGTAAGGRRRLQQQPPPPPPPAALLSRCLCGCNDSSPACSVATIQSATSQSIVLNLNGLVLATGDQWRLTLTYTGSVRPSSDGFGLFMSDPWVADTPVGAAPSNSVLLTTQFEDNFARYLLPCFDAPGYKANFSVAVELPDNLTVLSNTPPLSSVPVTTTATTTTTTGGRKLVTFAVSQGFAHVPLSVLRPPAVGRTTPVMPVYALAIAAGNMTSLNSNITTFPMATSSPPPEHLSPQPPNPRMYSGGSSSSSSMQIRVWGPASMNATRRLAGSLGIAEAAYSFYLNYTGMALPLSKLDLVAVPGKSYAMENWGLLMFDTESCPSCGTCAPNYLVMPQDNLALNEGVASYIEYDCIAAVLPSVLPLSSYGLSLAEPLRRLVVPPLGMAAGVHEGVLWRSRWADEDPLVGAPLDANASSVLVYSKAAAILDAAAGLAGQEGLRRALQGLLASNMYGTATVSDLVDRIAAEAAGQWNGTLLGDQEAVAAGVMGWFTKPGVADSDERPSALPAAAVQLGSVARGERADAANYTPVLRCPGNPSGPGSGTTGIPANLTTTTATWWLPLLAVSADGSSPPTGPSGGPAVPPLLLFPLPYGLPSDKWMLRGPGFTGMYVTAYGSPVGVNGTVLDAQMVLRDTLALAFSLPATTSTTNPTAAGAPLGDPSALLLLPSGSVPGVAAAGNTAPLPAVLAAIDTALTSPLARTGAGMYSLGQPALMALDYLQGLFASSSNSSASCNADLQRWVVRRVGPLARAATNNTAKPDNLVDQFLLRLAQSQIVTEAALWGDSGARDFACSLAAQIYAATPSSAAEGGTGAVDPDWLPAALAVPLGAAFNASLTQLMSPTADPEVVAARLYALSYTGDAVLRSSLLDVLQAGLNLSGSVGTGRGGAGARVLSRSLVEGVMGRLVGSAQRDVFFKAAASGGGGDLGGSGSGTNSTIHQTSQPPFNELLSAALTGTPAAGSGGLMGLISTLAGNDGGRALGVLESTVARFLTSPEQLSNLSDLLCGRGPASAFYTTGVAAADLATARSRILGRAQSRLQWIASTPFTVDPCMYAVMSRAGWEAGRLSLPNGRFRTCCDQQSLNLIGVGGLWGDGWPVHTATSIRSRPCVTALKQLKKYDLGFDR</sequence>
<dbReference type="Pfam" id="PF17900">
    <property type="entry name" value="Peptidase_M1_N"/>
    <property type="match status" value="1"/>
</dbReference>
<organism evidence="5">
    <name type="scientific">Volvox carteri f. nagariensis</name>
    <dbReference type="NCBI Taxonomy" id="3068"/>
    <lineage>
        <taxon>Eukaryota</taxon>
        <taxon>Viridiplantae</taxon>
        <taxon>Chlorophyta</taxon>
        <taxon>core chlorophytes</taxon>
        <taxon>Chlorophyceae</taxon>
        <taxon>CS clade</taxon>
        <taxon>Chlamydomonadales</taxon>
        <taxon>Volvocaceae</taxon>
        <taxon>Volvox</taxon>
    </lineage>
</organism>
<evidence type="ECO:0000259" key="3">
    <source>
        <dbReference type="Pfam" id="PF17900"/>
    </source>
</evidence>
<dbReference type="PANTHER" id="PTHR11533">
    <property type="entry name" value="PROTEASE M1 ZINC METALLOPROTEASE"/>
    <property type="match status" value="1"/>
</dbReference>
<dbReference type="Gene3D" id="2.60.40.1730">
    <property type="entry name" value="tricorn interacting facor f3 domain"/>
    <property type="match status" value="1"/>
</dbReference>